<dbReference type="Gene3D" id="3.40.50.1000">
    <property type="entry name" value="HAD superfamily/HAD-like"/>
    <property type="match status" value="1"/>
</dbReference>
<keyword evidence="6" id="KW-0460">Magnesium</keyword>
<dbReference type="OrthoDB" id="9816160at2"/>
<dbReference type="PANTHER" id="PTHR43768">
    <property type="entry name" value="TREHALOSE 6-PHOSPHATE PHOSPHATASE"/>
    <property type="match status" value="1"/>
</dbReference>
<dbReference type="InterPro" id="IPR023214">
    <property type="entry name" value="HAD_sf"/>
</dbReference>
<evidence type="ECO:0000256" key="5">
    <source>
        <dbReference type="ARBA" id="ARBA00024179"/>
    </source>
</evidence>
<evidence type="ECO:0000256" key="6">
    <source>
        <dbReference type="RuleBase" id="RU361117"/>
    </source>
</evidence>
<accession>A0A4R4SIC0</accession>
<protein>
    <recommendedName>
        <fullName evidence="6">Trehalose 6-phosphate phosphatase</fullName>
        <ecNumber evidence="6">3.1.3.12</ecNumber>
    </recommendedName>
</protein>
<dbReference type="InterPro" id="IPR044651">
    <property type="entry name" value="OTSB-like"/>
</dbReference>
<dbReference type="EMBL" id="SMKI01000719">
    <property type="protein sequence ID" value="TDC61792.1"/>
    <property type="molecule type" value="Genomic_DNA"/>
</dbReference>
<comment type="catalytic activity">
    <reaction evidence="1 6">
        <text>alpha,alpha-trehalose 6-phosphate + H2O = alpha,alpha-trehalose + phosphate</text>
        <dbReference type="Rhea" id="RHEA:23420"/>
        <dbReference type="ChEBI" id="CHEBI:15377"/>
        <dbReference type="ChEBI" id="CHEBI:16551"/>
        <dbReference type="ChEBI" id="CHEBI:43474"/>
        <dbReference type="ChEBI" id="CHEBI:58429"/>
        <dbReference type="EC" id="3.1.3.12"/>
    </reaction>
</comment>
<dbReference type="InterPro" id="IPR003337">
    <property type="entry name" value="Trehalose_PPase"/>
</dbReference>
<dbReference type="PANTHER" id="PTHR43768:SF3">
    <property type="entry name" value="TREHALOSE 6-PHOSPHATE PHOSPHATASE"/>
    <property type="match status" value="1"/>
</dbReference>
<dbReference type="NCBIfam" id="TIGR00685">
    <property type="entry name" value="T6PP"/>
    <property type="match status" value="1"/>
</dbReference>
<proteinExistence type="inferred from homology"/>
<evidence type="ECO:0000256" key="4">
    <source>
        <dbReference type="ARBA" id="ARBA00022801"/>
    </source>
</evidence>
<dbReference type="AlphaFoldDB" id="A0A4R4SIC0"/>
<comment type="similarity">
    <text evidence="3 6">Belongs to the trehalose phosphatase family.</text>
</comment>
<comment type="cofactor">
    <cofactor evidence="6">
        <name>Mg(2+)</name>
        <dbReference type="ChEBI" id="CHEBI:18420"/>
    </cofactor>
</comment>
<organism evidence="7 8">
    <name type="scientific">Streptomyces hainanensis</name>
    <dbReference type="NCBI Taxonomy" id="402648"/>
    <lineage>
        <taxon>Bacteria</taxon>
        <taxon>Bacillati</taxon>
        <taxon>Actinomycetota</taxon>
        <taxon>Actinomycetes</taxon>
        <taxon>Kitasatosporales</taxon>
        <taxon>Streptomycetaceae</taxon>
        <taxon>Streptomyces</taxon>
    </lineage>
</organism>
<evidence type="ECO:0000256" key="2">
    <source>
        <dbReference type="ARBA" id="ARBA00005199"/>
    </source>
</evidence>
<evidence type="ECO:0000313" key="8">
    <source>
        <dbReference type="Proteomes" id="UP000295345"/>
    </source>
</evidence>
<dbReference type="Proteomes" id="UP000295345">
    <property type="component" value="Unassembled WGS sequence"/>
</dbReference>
<dbReference type="SUPFAM" id="SSF56784">
    <property type="entry name" value="HAD-like"/>
    <property type="match status" value="1"/>
</dbReference>
<name>A0A4R4SIC0_9ACTN</name>
<keyword evidence="4 6" id="KW-0378">Hydrolase</keyword>
<reference evidence="7 8" key="1">
    <citation type="submission" date="2019-03" db="EMBL/GenBank/DDBJ databases">
        <title>Draft genome sequences of novel Actinobacteria.</title>
        <authorList>
            <person name="Sahin N."/>
            <person name="Ay H."/>
            <person name="Saygin H."/>
        </authorList>
    </citation>
    <scope>NUCLEOTIDE SEQUENCE [LARGE SCALE GENOMIC DNA]</scope>
    <source>
        <strain evidence="7 8">DSM 41900</strain>
    </source>
</reference>
<keyword evidence="6" id="KW-0479">Metal-binding</keyword>
<sequence length="273" mass="28082">MGNLPEPRTEEGRAALQAIVREPARALLAFDFDGTLAPIVEDPALARAHPDAVPALARLAGRVAGVAIVTGRPAAVAVKLGGFEAHPELAGLVVLGAYGAERWDAATGELSAPPPHRGIAGARLEAAAQARRTGAHLEDKGNALALHTRRAPDPEAAFDALREPMERMAANWGLVLEPGRQVLELRPPGMDKGAALTALVGERNAGAVLYAGDDLGDLAAFSAVAELRTGGVPGLRVCSGSDEVARLAEATDLTVPGPAGLVDFLRRLADALG</sequence>
<comment type="function">
    <text evidence="5 6">Removes the phosphate from trehalose 6-phosphate to produce free trehalose.</text>
</comment>
<keyword evidence="8" id="KW-1185">Reference proteome</keyword>
<dbReference type="GO" id="GO:0046872">
    <property type="term" value="F:metal ion binding"/>
    <property type="evidence" value="ECO:0007669"/>
    <property type="project" value="UniProtKB-KW"/>
</dbReference>
<comment type="pathway">
    <text evidence="2 6">Glycan biosynthesis; trehalose biosynthesis.</text>
</comment>
<dbReference type="Pfam" id="PF02358">
    <property type="entry name" value="Trehalose_PPase"/>
    <property type="match status" value="1"/>
</dbReference>
<dbReference type="InterPro" id="IPR006379">
    <property type="entry name" value="HAD-SF_hydro_IIB"/>
</dbReference>
<dbReference type="GO" id="GO:0005992">
    <property type="term" value="P:trehalose biosynthetic process"/>
    <property type="evidence" value="ECO:0007669"/>
    <property type="project" value="UniProtKB-UniPathway"/>
</dbReference>
<dbReference type="EC" id="3.1.3.12" evidence="6"/>
<evidence type="ECO:0000256" key="1">
    <source>
        <dbReference type="ARBA" id="ARBA00000500"/>
    </source>
</evidence>
<dbReference type="InterPro" id="IPR036412">
    <property type="entry name" value="HAD-like_sf"/>
</dbReference>
<dbReference type="NCBIfam" id="TIGR01484">
    <property type="entry name" value="HAD-SF-IIB"/>
    <property type="match status" value="1"/>
</dbReference>
<dbReference type="GO" id="GO:0004805">
    <property type="term" value="F:trehalose-phosphatase activity"/>
    <property type="evidence" value="ECO:0007669"/>
    <property type="project" value="UniProtKB-EC"/>
</dbReference>
<evidence type="ECO:0000256" key="3">
    <source>
        <dbReference type="ARBA" id="ARBA00008770"/>
    </source>
</evidence>
<evidence type="ECO:0000313" key="7">
    <source>
        <dbReference type="EMBL" id="TDC61792.1"/>
    </source>
</evidence>
<dbReference type="Gene3D" id="3.30.70.1020">
    <property type="entry name" value="Trehalose-6-phosphate phosphatase related protein, domain 2"/>
    <property type="match status" value="1"/>
</dbReference>
<dbReference type="RefSeq" id="WP_132822221.1">
    <property type="nucleotide sequence ID" value="NZ_SMKI01000719.1"/>
</dbReference>
<dbReference type="UniPathway" id="UPA00299"/>
<comment type="caution">
    <text evidence="7">The sequence shown here is derived from an EMBL/GenBank/DDBJ whole genome shotgun (WGS) entry which is preliminary data.</text>
</comment>
<gene>
    <name evidence="7" type="primary">otsB</name>
    <name evidence="7" type="ORF">E1283_35130</name>
</gene>